<organism evidence="1">
    <name type="scientific">Rhizophora mucronata</name>
    <name type="common">Asiatic mangrove</name>
    <dbReference type="NCBI Taxonomy" id="61149"/>
    <lineage>
        <taxon>Eukaryota</taxon>
        <taxon>Viridiplantae</taxon>
        <taxon>Streptophyta</taxon>
        <taxon>Embryophyta</taxon>
        <taxon>Tracheophyta</taxon>
        <taxon>Spermatophyta</taxon>
        <taxon>Magnoliopsida</taxon>
        <taxon>eudicotyledons</taxon>
        <taxon>Gunneridae</taxon>
        <taxon>Pentapetalae</taxon>
        <taxon>rosids</taxon>
        <taxon>fabids</taxon>
        <taxon>Malpighiales</taxon>
        <taxon>Rhizophoraceae</taxon>
        <taxon>Rhizophora</taxon>
    </lineage>
</organism>
<evidence type="ECO:0000313" key="1">
    <source>
        <dbReference type="EMBL" id="MBX68342.1"/>
    </source>
</evidence>
<reference evidence="1" key="1">
    <citation type="submission" date="2018-02" db="EMBL/GenBank/DDBJ databases">
        <title>Rhizophora mucronata_Transcriptome.</title>
        <authorList>
            <person name="Meera S.P."/>
            <person name="Sreeshan A."/>
            <person name="Augustine A."/>
        </authorList>
    </citation>
    <scope>NUCLEOTIDE SEQUENCE</scope>
    <source>
        <tissue evidence="1">Leaf</tissue>
    </source>
</reference>
<protein>
    <submittedName>
        <fullName evidence="1">Uncharacterized protein</fullName>
    </submittedName>
</protein>
<name>A0A2P2QMU5_RHIMU</name>
<dbReference type="EMBL" id="GGEC01087858">
    <property type="protein sequence ID" value="MBX68342.1"/>
    <property type="molecule type" value="Transcribed_RNA"/>
</dbReference>
<dbReference type="AlphaFoldDB" id="A0A2P2QMU5"/>
<sequence length="21" mass="2564">MESRNLKDTEKEDRCLRSCFC</sequence>
<accession>A0A2P2QMU5</accession>
<proteinExistence type="predicted"/>